<proteinExistence type="predicted"/>
<keyword evidence="2" id="KW-1185">Reference proteome</keyword>
<organism evidence="1 2">
    <name type="scientific">Papaver somniferum</name>
    <name type="common">Opium poppy</name>
    <dbReference type="NCBI Taxonomy" id="3469"/>
    <lineage>
        <taxon>Eukaryota</taxon>
        <taxon>Viridiplantae</taxon>
        <taxon>Streptophyta</taxon>
        <taxon>Embryophyta</taxon>
        <taxon>Tracheophyta</taxon>
        <taxon>Spermatophyta</taxon>
        <taxon>Magnoliopsida</taxon>
        <taxon>Ranunculales</taxon>
        <taxon>Papaveraceae</taxon>
        <taxon>Papaveroideae</taxon>
        <taxon>Papaver</taxon>
    </lineage>
</organism>
<evidence type="ECO:0000313" key="2">
    <source>
        <dbReference type="Proteomes" id="UP000316621"/>
    </source>
</evidence>
<dbReference type="Proteomes" id="UP000316621">
    <property type="component" value="Chromosome 5"/>
</dbReference>
<dbReference type="EMBL" id="CM010719">
    <property type="protein sequence ID" value="RZC63190.1"/>
    <property type="molecule type" value="Genomic_DNA"/>
</dbReference>
<gene>
    <name evidence="1" type="ORF">C5167_024948</name>
</gene>
<dbReference type="Gramene" id="RZC63190">
    <property type="protein sequence ID" value="RZC63190"/>
    <property type="gene ID" value="C5167_024948"/>
</dbReference>
<reference evidence="1 2" key="1">
    <citation type="journal article" date="2018" name="Science">
        <title>The opium poppy genome and morphinan production.</title>
        <authorList>
            <person name="Guo L."/>
            <person name="Winzer T."/>
            <person name="Yang X."/>
            <person name="Li Y."/>
            <person name="Ning Z."/>
            <person name="He Z."/>
            <person name="Teodor R."/>
            <person name="Lu Y."/>
            <person name="Bowser T.A."/>
            <person name="Graham I.A."/>
            <person name="Ye K."/>
        </authorList>
    </citation>
    <scope>NUCLEOTIDE SEQUENCE [LARGE SCALE GENOMIC DNA]</scope>
    <source>
        <strain evidence="2">cv. HN1</strain>
        <tissue evidence="1">Leaves</tissue>
    </source>
</reference>
<name>A0A4Y7JSZ8_PAPSO</name>
<dbReference type="AlphaFoldDB" id="A0A4Y7JSZ8"/>
<evidence type="ECO:0000313" key="1">
    <source>
        <dbReference type="EMBL" id="RZC63190.1"/>
    </source>
</evidence>
<accession>A0A4Y7JSZ8</accession>
<sequence length="64" mass="7515">MVEWKWWNTSKHPGKFARLGGKLLKDDHDDETFDLLQEMNYDASNFYLLLGLLLVAKVELRNCS</sequence>
<protein>
    <submittedName>
        <fullName evidence="1">Uncharacterized protein</fullName>
    </submittedName>
</protein>